<proteinExistence type="predicted"/>
<evidence type="ECO:0000313" key="3">
    <source>
        <dbReference type="EMBL" id="CAB4150816.1"/>
    </source>
</evidence>
<accession>A0A6J5N0J4</accession>
<dbReference type="EMBL" id="LR796552">
    <property type="protein sequence ID" value="CAB4150816.1"/>
    <property type="molecule type" value="Genomic_DNA"/>
</dbReference>
<protein>
    <submittedName>
        <fullName evidence="3">Uncharacterized protein</fullName>
    </submittedName>
</protein>
<feature type="compositionally biased region" description="Basic and acidic residues" evidence="1">
    <location>
        <begin position="59"/>
        <end position="73"/>
    </location>
</feature>
<reference evidence="3" key="1">
    <citation type="submission" date="2020-04" db="EMBL/GenBank/DDBJ databases">
        <authorList>
            <person name="Chiriac C."/>
            <person name="Salcher M."/>
            <person name="Ghai R."/>
            <person name="Kavagutti S V."/>
        </authorList>
    </citation>
    <scope>NUCLEOTIDE SEQUENCE</scope>
</reference>
<name>A0A6J5N0J4_9CAUD</name>
<organism evidence="3">
    <name type="scientific">uncultured Caudovirales phage</name>
    <dbReference type="NCBI Taxonomy" id="2100421"/>
    <lineage>
        <taxon>Viruses</taxon>
        <taxon>Duplodnaviria</taxon>
        <taxon>Heunggongvirae</taxon>
        <taxon>Uroviricota</taxon>
        <taxon>Caudoviricetes</taxon>
        <taxon>Peduoviridae</taxon>
        <taxon>Maltschvirus</taxon>
        <taxon>Maltschvirus maltsch</taxon>
    </lineage>
</organism>
<feature type="compositionally biased region" description="Basic and acidic residues" evidence="1">
    <location>
        <begin position="94"/>
        <end position="117"/>
    </location>
</feature>
<feature type="compositionally biased region" description="Basic residues" evidence="1">
    <location>
        <begin position="140"/>
        <end position="149"/>
    </location>
</feature>
<evidence type="ECO:0000313" key="2">
    <source>
        <dbReference type="EMBL" id="CAB4135977.1"/>
    </source>
</evidence>
<evidence type="ECO:0000256" key="1">
    <source>
        <dbReference type="SAM" id="MobiDB-lite"/>
    </source>
</evidence>
<feature type="region of interest" description="Disordered" evidence="1">
    <location>
        <begin position="57"/>
        <end position="169"/>
    </location>
</feature>
<gene>
    <name evidence="2" type="ORF">UFOVP298_2</name>
    <name evidence="3" type="ORF">UFOVP572_37</name>
</gene>
<sequence>MRHAAQKTLAMQDMLPADGSVYMTNMDNKMTSVMDALRAWEKKRGLSFSFKGKFIQNRPNKETEEKAKGEATSDRPVAAPRTPGKRGRRPQFTAEERKQRKNENNKQYRSKNNEAARARSKAWRAKLTPEQKAVIQLRNREHKRAKKAATHAANGGGAAGMPLADTSVS</sequence>
<dbReference type="EMBL" id="LR796309">
    <property type="protein sequence ID" value="CAB4135977.1"/>
    <property type="molecule type" value="Genomic_DNA"/>
</dbReference>